<organism evidence="1 2">
    <name type="scientific">Erpetoichthys calabaricus</name>
    <name type="common">Rope fish</name>
    <name type="synonym">Calamoichthys calabaricus</name>
    <dbReference type="NCBI Taxonomy" id="27687"/>
    <lineage>
        <taxon>Eukaryota</taxon>
        <taxon>Metazoa</taxon>
        <taxon>Chordata</taxon>
        <taxon>Craniata</taxon>
        <taxon>Vertebrata</taxon>
        <taxon>Euteleostomi</taxon>
        <taxon>Actinopterygii</taxon>
        <taxon>Polypteriformes</taxon>
        <taxon>Polypteridae</taxon>
        <taxon>Erpetoichthys</taxon>
    </lineage>
</organism>
<reference evidence="1" key="1">
    <citation type="submission" date="2021-06" db="EMBL/GenBank/DDBJ databases">
        <authorList>
            <consortium name="Wellcome Sanger Institute Data Sharing"/>
        </authorList>
    </citation>
    <scope>NUCLEOTIDE SEQUENCE [LARGE SCALE GENOMIC DNA]</scope>
</reference>
<dbReference type="GO" id="GO:0005952">
    <property type="term" value="C:cAMP-dependent protein kinase complex"/>
    <property type="evidence" value="ECO:0007669"/>
    <property type="project" value="TreeGrafter"/>
</dbReference>
<dbReference type="AlphaFoldDB" id="A0A8C4SK47"/>
<dbReference type="Ensembl" id="ENSECRT00000018311.1">
    <property type="protein sequence ID" value="ENSECRP00000017954.1"/>
    <property type="gene ID" value="ENSECRG00000011988.1"/>
</dbReference>
<keyword evidence="2" id="KW-1185">Reference proteome</keyword>
<dbReference type="Proteomes" id="UP000694620">
    <property type="component" value="Chromosome 12"/>
</dbReference>
<dbReference type="GO" id="GO:0034237">
    <property type="term" value="F:protein kinase A regulatory subunit binding"/>
    <property type="evidence" value="ECO:0007669"/>
    <property type="project" value="TreeGrafter"/>
</dbReference>
<reference evidence="1" key="2">
    <citation type="submission" date="2025-08" db="UniProtKB">
        <authorList>
            <consortium name="Ensembl"/>
        </authorList>
    </citation>
    <scope>IDENTIFICATION</scope>
</reference>
<name>A0A8C4SK47_ERPCA</name>
<dbReference type="Pfam" id="PF14469">
    <property type="entry name" value="AKAP28"/>
    <property type="match status" value="1"/>
</dbReference>
<gene>
    <name evidence="1" type="primary">AKAP14</name>
</gene>
<accession>A0A8C4SK47</accession>
<dbReference type="PANTHER" id="PTHR35075">
    <property type="entry name" value="A-KINASE ANCHOR PROTEIN 14"/>
    <property type="match status" value="1"/>
</dbReference>
<evidence type="ECO:0000313" key="1">
    <source>
        <dbReference type="Ensembl" id="ENSECRP00000017954.1"/>
    </source>
</evidence>
<protein>
    <submittedName>
        <fullName evidence="1">A-kinase anchoring protein 14</fullName>
    </submittedName>
</protein>
<sequence>MDEEYMDLFNRQPTPFAQIAIGSAQKATDYDVQNIEWASSKNFTVDLGMNQIEQYISTWEMHASWLHSIDYLQEESLEFSRRYHYRVKWSVPTRRKPVPRSTACVYFVIEVFTNKPENWPVQVYYFVESNRLLHRPGQSRFREKWLKDVIESKILLTEKITF</sequence>
<dbReference type="InterPro" id="IPR053084">
    <property type="entry name" value="AKAP"/>
</dbReference>
<proteinExistence type="predicted"/>
<reference evidence="1" key="3">
    <citation type="submission" date="2025-09" db="UniProtKB">
        <authorList>
            <consortium name="Ensembl"/>
        </authorList>
    </citation>
    <scope>IDENTIFICATION</scope>
</reference>
<evidence type="ECO:0000313" key="2">
    <source>
        <dbReference type="Proteomes" id="UP000694620"/>
    </source>
</evidence>
<dbReference type="InterPro" id="IPR025663">
    <property type="entry name" value="AKAP_28"/>
</dbReference>
<dbReference type="GeneTree" id="ENSGT00390000003444"/>
<dbReference type="PANTHER" id="PTHR35075:SF1">
    <property type="entry name" value="A-KINASE ANCHOR PROTEIN 14"/>
    <property type="match status" value="1"/>
</dbReference>